<protein>
    <submittedName>
        <fullName evidence="1">Uncharacterized protein</fullName>
    </submittedName>
</protein>
<organism evidence="1 2">
    <name type="scientific">Diabrotica balteata</name>
    <name type="common">Banded cucumber beetle</name>
    <dbReference type="NCBI Taxonomy" id="107213"/>
    <lineage>
        <taxon>Eukaryota</taxon>
        <taxon>Metazoa</taxon>
        <taxon>Ecdysozoa</taxon>
        <taxon>Arthropoda</taxon>
        <taxon>Hexapoda</taxon>
        <taxon>Insecta</taxon>
        <taxon>Pterygota</taxon>
        <taxon>Neoptera</taxon>
        <taxon>Endopterygota</taxon>
        <taxon>Coleoptera</taxon>
        <taxon>Polyphaga</taxon>
        <taxon>Cucujiformia</taxon>
        <taxon>Chrysomeloidea</taxon>
        <taxon>Chrysomelidae</taxon>
        <taxon>Galerucinae</taxon>
        <taxon>Diabroticina</taxon>
        <taxon>Diabroticites</taxon>
        <taxon>Diabrotica</taxon>
    </lineage>
</organism>
<dbReference type="AlphaFoldDB" id="A0A9N9XBY3"/>
<accession>A0A9N9XBY3</accession>
<sequence length="79" mass="9402">MCKLGAWNDRSNEEKEKELLSEFKTIKLDILAILESKNNEQGVVKLDNSRIQIYSRVKMKKRAPARRTVNRYMKNKLYK</sequence>
<reference evidence="1" key="1">
    <citation type="submission" date="2022-01" db="EMBL/GenBank/DDBJ databases">
        <authorList>
            <person name="King R."/>
        </authorList>
    </citation>
    <scope>NUCLEOTIDE SEQUENCE</scope>
</reference>
<evidence type="ECO:0000313" key="1">
    <source>
        <dbReference type="EMBL" id="CAG9833315.1"/>
    </source>
</evidence>
<dbReference type="EMBL" id="OU898279">
    <property type="protein sequence ID" value="CAG9833315.1"/>
    <property type="molecule type" value="Genomic_DNA"/>
</dbReference>
<dbReference type="Proteomes" id="UP001153709">
    <property type="component" value="Chromosome 4"/>
</dbReference>
<gene>
    <name evidence="1" type="ORF">DIABBA_LOCUS6725</name>
</gene>
<name>A0A9N9XBY3_DIABA</name>
<proteinExistence type="predicted"/>
<keyword evidence="2" id="KW-1185">Reference proteome</keyword>
<evidence type="ECO:0000313" key="2">
    <source>
        <dbReference type="Proteomes" id="UP001153709"/>
    </source>
</evidence>